<dbReference type="EMBL" id="JAATJV010217540">
    <property type="protein sequence ID" value="MBZ3874068.1"/>
    <property type="molecule type" value="Genomic_DNA"/>
</dbReference>
<dbReference type="Pfam" id="PF21310">
    <property type="entry name" value="OCRL-like_ASH"/>
    <property type="match status" value="1"/>
</dbReference>
<keyword evidence="3" id="KW-1185">Reference proteome</keyword>
<proteinExistence type="predicted"/>
<protein>
    <submittedName>
        <fullName evidence="2">Type II inositol 1,4,5-trisphosphate 5-phosphatase</fullName>
    </submittedName>
</protein>
<comment type="caution">
    <text evidence="2">The sequence shown here is derived from an EMBL/GenBank/DDBJ whole genome shotgun (WGS) entry which is preliminary data.</text>
</comment>
<evidence type="ECO:0000259" key="1">
    <source>
        <dbReference type="Pfam" id="PF21310"/>
    </source>
</evidence>
<gene>
    <name evidence="2" type="ORF">SUZIE_126090</name>
</gene>
<dbReference type="Proteomes" id="UP001166674">
    <property type="component" value="Unassembled WGS sequence"/>
</dbReference>
<organism evidence="2 3">
    <name type="scientific">Sciurus carolinensis</name>
    <name type="common">Eastern gray squirrel</name>
    <dbReference type="NCBI Taxonomy" id="30640"/>
    <lineage>
        <taxon>Eukaryota</taxon>
        <taxon>Metazoa</taxon>
        <taxon>Chordata</taxon>
        <taxon>Craniata</taxon>
        <taxon>Vertebrata</taxon>
        <taxon>Euteleostomi</taxon>
        <taxon>Mammalia</taxon>
        <taxon>Eutheria</taxon>
        <taxon>Euarchontoglires</taxon>
        <taxon>Glires</taxon>
        <taxon>Rodentia</taxon>
        <taxon>Sciuromorpha</taxon>
        <taxon>Sciuridae</taxon>
        <taxon>Sciurinae</taxon>
        <taxon>Sciurini</taxon>
        <taxon>Sciurus</taxon>
    </lineage>
</organism>
<evidence type="ECO:0000313" key="2">
    <source>
        <dbReference type="EMBL" id="MBZ3874068.1"/>
    </source>
</evidence>
<dbReference type="FunFam" id="2.60.40.10:FF:000132">
    <property type="entry name" value="Inositol polyphosphate 5-phosphatase OCRL-1 isoform b"/>
    <property type="match status" value="1"/>
</dbReference>
<evidence type="ECO:0000313" key="3">
    <source>
        <dbReference type="Proteomes" id="UP001166674"/>
    </source>
</evidence>
<dbReference type="InterPro" id="IPR013783">
    <property type="entry name" value="Ig-like_fold"/>
</dbReference>
<dbReference type="Gene3D" id="2.60.40.10">
    <property type="entry name" value="Immunoglobulins"/>
    <property type="match status" value="1"/>
</dbReference>
<sequence>MRVINEELYRKTLEEIVRSLDKMENANILSVSLSKREFCFQNVKYMQSQIESFTIHNGQVPRQFEFFNKPGEESFCKQWLNANPSRELLLPDSDIEIELELFVNKTTATKLNSGEDKIEDILVLHLDGGKITFCLCLGTTFPAVSGPPFIHCAT</sequence>
<name>A0AA41MLB9_SCICA</name>
<dbReference type="InterPro" id="IPR048869">
    <property type="entry name" value="OCRL-1_2_ASH"/>
</dbReference>
<dbReference type="AlphaFoldDB" id="A0AA41MLB9"/>
<reference evidence="2" key="1">
    <citation type="submission" date="2020-03" db="EMBL/GenBank/DDBJ databases">
        <title>Studies in the Genomics of Life Span.</title>
        <authorList>
            <person name="Glass D."/>
        </authorList>
    </citation>
    <scope>NUCLEOTIDE SEQUENCE</scope>
    <source>
        <strain evidence="2">SUZIE</strain>
        <tissue evidence="2">Muscle</tissue>
    </source>
</reference>
<accession>A0AA41MLB9</accession>
<feature type="domain" description="OCRL-1/2 ASH" evidence="1">
    <location>
        <begin position="33"/>
        <end position="135"/>
    </location>
</feature>